<evidence type="ECO:0000313" key="1">
    <source>
        <dbReference type="EMBL" id="KZS09276.1"/>
    </source>
</evidence>
<name>A0A164S5J3_9CRUS</name>
<organism evidence="1 2">
    <name type="scientific">Daphnia magna</name>
    <dbReference type="NCBI Taxonomy" id="35525"/>
    <lineage>
        <taxon>Eukaryota</taxon>
        <taxon>Metazoa</taxon>
        <taxon>Ecdysozoa</taxon>
        <taxon>Arthropoda</taxon>
        <taxon>Crustacea</taxon>
        <taxon>Branchiopoda</taxon>
        <taxon>Diplostraca</taxon>
        <taxon>Cladocera</taxon>
        <taxon>Anomopoda</taxon>
        <taxon>Daphniidae</taxon>
        <taxon>Daphnia</taxon>
    </lineage>
</organism>
<protein>
    <submittedName>
        <fullName evidence="1">Uncharacterized protein</fullName>
    </submittedName>
</protein>
<evidence type="ECO:0000313" key="2">
    <source>
        <dbReference type="Proteomes" id="UP000076858"/>
    </source>
</evidence>
<gene>
    <name evidence="1" type="ORF">APZ42_026568</name>
</gene>
<reference evidence="1 2" key="1">
    <citation type="submission" date="2016-03" db="EMBL/GenBank/DDBJ databases">
        <title>EvidentialGene: Evidence-directed Construction of Genes on Genomes.</title>
        <authorList>
            <person name="Gilbert D.G."/>
            <person name="Choi J.-H."/>
            <person name="Mockaitis K."/>
            <person name="Colbourne J."/>
            <person name="Pfrender M."/>
        </authorList>
    </citation>
    <scope>NUCLEOTIDE SEQUENCE [LARGE SCALE GENOMIC DNA]</scope>
    <source>
        <strain evidence="1 2">Xinb3</strain>
        <tissue evidence="1">Complete organism</tissue>
    </source>
</reference>
<dbReference type="EMBL" id="LRGB01002081">
    <property type="protein sequence ID" value="KZS09276.1"/>
    <property type="molecule type" value="Genomic_DNA"/>
</dbReference>
<dbReference type="Proteomes" id="UP000076858">
    <property type="component" value="Unassembled WGS sequence"/>
</dbReference>
<keyword evidence="2" id="KW-1185">Reference proteome</keyword>
<comment type="caution">
    <text evidence="1">The sequence shown here is derived from an EMBL/GenBank/DDBJ whole genome shotgun (WGS) entry which is preliminary data.</text>
</comment>
<proteinExistence type="predicted"/>
<accession>A0A164S5J3</accession>
<dbReference type="AlphaFoldDB" id="A0A164S5J3"/>
<sequence>MFNYISGYIQRDIYNRKPFSNYWNRTRKFTVRSLHFVFCCCCVFRVSQFPGNVKPVHCPLIELLL</sequence>